<dbReference type="GO" id="GO:0000462">
    <property type="term" value="P:maturation of SSU-rRNA from tricistronic rRNA transcript (SSU-rRNA, 5.8S rRNA, LSU-rRNA)"/>
    <property type="evidence" value="ECO:0007669"/>
    <property type="project" value="TreeGrafter"/>
</dbReference>
<evidence type="ECO:0000256" key="10">
    <source>
        <dbReference type="ARBA" id="ARBA00022729"/>
    </source>
</evidence>
<comment type="subcellular location">
    <subcellularLocation>
        <location evidence="3">Endoplasmic reticulum lumen</location>
    </subcellularLocation>
    <subcellularLocation>
        <location evidence="2">Golgi apparatus</location>
        <location evidence="2">cis-Golgi network</location>
    </subcellularLocation>
    <subcellularLocation>
        <location evidence="4">Nucleus</location>
        <location evidence="4">Nucleolus</location>
    </subcellularLocation>
</comment>
<evidence type="ECO:0000256" key="23">
    <source>
        <dbReference type="RuleBase" id="RU361130"/>
    </source>
</evidence>
<reference evidence="28" key="1">
    <citation type="submission" date="2020-11" db="EMBL/GenBank/DDBJ databases">
        <authorList>
            <person name="Tran Van P."/>
        </authorList>
    </citation>
    <scope>NUCLEOTIDE SEQUENCE</scope>
</reference>
<evidence type="ECO:0000256" key="18">
    <source>
        <dbReference type="ARBA" id="ARBA00023242"/>
    </source>
</evidence>
<keyword evidence="17 23" id="KW-0413">Isomerase</keyword>
<evidence type="ECO:0000256" key="5">
    <source>
        <dbReference type="ARBA" id="ARBA00006218"/>
    </source>
</evidence>
<dbReference type="GO" id="GO:0003677">
    <property type="term" value="F:DNA binding"/>
    <property type="evidence" value="ECO:0007669"/>
    <property type="project" value="UniProtKB-UniRule"/>
</dbReference>
<dbReference type="NCBIfam" id="TIGR01130">
    <property type="entry name" value="ER_PDI_fam"/>
    <property type="match status" value="1"/>
</dbReference>
<keyword evidence="18 21" id="KW-0539">Nucleus</keyword>
<dbReference type="PROSITE" id="PS51352">
    <property type="entry name" value="THIOREDOXIN_2"/>
    <property type="match status" value="3"/>
</dbReference>
<dbReference type="Pfam" id="PF04051">
    <property type="entry name" value="TRAPP"/>
    <property type="match status" value="1"/>
</dbReference>
<feature type="compositionally biased region" description="Acidic residues" evidence="25">
    <location>
        <begin position="1692"/>
        <end position="1709"/>
    </location>
</feature>
<evidence type="ECO:0000256" key="13">
    <source>
        <dbReference type="ARBA" id="ARBA00022892"/>
    </source>
</evidence>
<evidence type="ECO:0000256" key="24">
    <source>
        <dbReference type="SAM" id="Coils"/>
    </source>
</evidence>
<dbReference type="InterPro" id="IPR036249">
    <property type="entry name" value="Thioredoxin-like_sf"/>
</dbReference>
<dbReference type="GO" id="GO:0003756">
    <property type="term" value="F:protein disulfide isomerase activity"/>
    <property type="evidence" value="ECO:0007669"/>
    <property type="project" value="UniProtKB-EC"/>
</dbReference>
<evidence type="ECO:0000256" key="7">
    <source>
        <dbReference type="ARBA" id="ARBA00007057"/>
    </source>
</evidence>
<keyword evidence="9" id="KW-0813">Transport</keyword>
<dbReference type="InterPro" id="IPR013766">
    <property type="entry name" value="Thioredoxin_domain"/>
</dbReference>
<dbReference type="GO" id="GO:0031047">
    <property type="term" value="P:regulatory ncRNA-mediated gene silencing"/>
    <property type="evidence" value="ECO:0007669"/>
    <property type="project" value="UniProtKB-KW"/>
</dbReference>
<dbReference type="InterPro" id="IPR024970">
    <property type="entry name" value="Maelstrom"/>
</dbReference>
<evidence type="ECO:0000256" key="4">
    <source>
        <dbReference type="ARBA" id="ARBA00004604"/>
    </source>
</evidence>
<keyword evidence="21" id="KW-0238">DNA-binding</keyword>
<sequence length="2368" mass="268311">MDFCPRGIEGGFCHQLAAMAPIERATLRPIVYYEFLQGHSARAAAYNICAAFEGNVVHWLKRFESGDTTFGDRPRSGRPSTVDDEALRNALDAKPNATIRDSATTLGVTHMAIGNHLNDLGYRKVYSTWVPHRLGDSDKASRGQKLLAHPVYSGCPMKTEGQVEEIPRMSFYFEGPIRKPEDGGDEFQLRDWRRSQSAGSKLSDRLAACRRLYLRDILQFLRIHDLSSSAEPPIATNIPIVEGVRNFDIPKEDGILVLNQETFNQALISHKFVLVEFYAPWCGHCQALAPEYIKAAKELKGDKDIALAKVDATLEKPLAQQYNIQGFPTLIFFHDGLKVEDYDGPRTADGIVQYMKVRLDPEWKPPPSSVLVLIAENFTTVMNAQPLMLLEFYAPWCAHCQRFAPEYEGAAKELLPQGIPLAKVDGTVEKSIADQYGISGWPTLKVSRHGRMFDYKGPRDKSGIVSYMLDLKLPPSTEVSSIQELQNKLSRVDGSVIAFFYQKSNLYDEYMAAAFSLKLMEDQGNILHTFSSEILEKYKTKPDTIAAIIPKALISKYEKQIQFFGSKGSTESYLVKEIQARITPLVGHRTKKNAPGRYRKRPLLVAYYEVNFSHEYVKDTNFVREKLVEVAKDYPDHAILFAVSDETEFEDELVSLGLADSGVDVNVALWDDKDKKYVMEPTDNLDSDDIREFISLVQAGKVKPYLKSEPIPRNQEGSVRVVVASTFEEEILKPEKDVLIEFYAPWCGHCKELEPIYERVAQHVAKSNDKLVLAKFDATANDVPPGFDVKGIPTIYFLPAFEKKDPILFDGPRTFEGINEGGMGPKKKNPINGFSIFMREQRDEMQRREGRVFRNMEEVVVACRPRWNLLAEEDKQRYNDAAKKEREKEKKDLTKKYDSYGMPLSERIREENEKKAAERAMIEDIRRTVQDGFNKGTLVDELFHFIDFNIFVRTDEIHHLVDKYRPAEVAAVEYTISQGVTKKLHALLHPDNIPLGYRSQAQDFAAEHGIRLELQGNLLEKNYPGIVIRLLNLLNPSGDKAEYPPFYTMPDQVEKVTSLLEWLWMHGQRRGQRNPFRVYQLNHLLFHLRAVCTGENLAYPSSVTATDVLLNSSFDHVGGIACKYHREECESTRPCVLSLVVRQAYLISDAICEHFGVELQPNKHCPVLCETPYLSVDEDPGRECHGGATASAAHLDQGDPDVDNNGAGFHMVQHNKKPIGKASVDGGALPTALKMSRPGARMADPKKVSSELFTLTYGALVAQMLRDYENTEEVNKNLEKLGWSIGVRLIEDFLARSGSTKCYDLKDTAEKIQAGFRMFLGVSPSISNWSPSGDEFSLFLDSNPLTDFVELPPSQAALKYSNIIPGVIRGACEMVHLEVQSWVSGDPLKGDDKTEIRVKFLRRKSSVKIEYSNLPEIDDSELIFTDDPGAAERKIGSADKLIANVKPLPICRFKAKGTVPMSEKLTMYLPLVKYKIPIGTITPTIACVDGIPCSRAKRFSNFTTGGEGDAVLSRRQGRDKLRDASLVTQHPRASPQQWSHFNMDPSVQPLSIKDAIEKKEEINQQGKQEAKSGYQGQGTTDTPKEECILCLSTTKGPNRFKNCAGHASCVVENSNTGSPTVKPIQKVGRKKKRSKFLSKDDCIQESLDTECIRDAEGLKRLSVVLRPLGTKHSDTHIIPSQSAERDGSPQLEEGEQEDESLSELEEETTGQDPFDEHLGTLLPEQFVKSSLFQSKKWKVEEIELQTLGHCLFYHCPEEASPGVPSIGLLEKDVGEAPLNLFHSSLLKDGSVFPPPERMILKESFIKAAVTRNLPNSIKATLKQKGKSVLSDLQRSVFHIINSYTDLLFTERTHSNGEELRFIYCLHAINHALKTRTKIVNHNAKLEKWRKKKKTGEEVLEYQDQGLARPKILIVVPFRESALRVVTMMSQLLFPDDHKGNIINKKKFLDHFESEDTELVKRPNLSDDFRLTFAGNIDDAFNVGLNITKSAIRLFSDLKTADIIVASPLGLRVLIGAEGDKERKTDFLASIEILILDQPEVFLMQNWEHMTQLFKSLHLQPRDTKEIDFSRVRMWSINGWARYYCQTLIFTSIITPEILSVFNRHCTNYEGKLCTANPITVGSVSQVIVQVPQVFQKFLSTDPQSDPDDRFQFFINKVLPQYKESLMAHTMIYIPSYFDFVQLRNYFKKEEISFTQLCEYSDPDKIARARNRFYHSKRHFLLYSERLHFYKRYCIKGIRHLIFYGLPTFPNFYSEILNFMQVNLVVWDDLGRYVDGGPPKLLHLLLSTLSYMTTITPDEKWKMELLGSRAEVSYLYSPEGRRDLTHSDSRADQSQQATSLFPPYELMTQDLDRGWAANRLTLKPEHESS</sequence>
<dbReference type="Gene3D" id="3.30.1380.20">
    <property type="entry name" value="Trafficking protein particle complex subunit 3"/>
    <property type="match status" value="1"/>
</dbReference>
<dbReference type="GO" id="GO:0030008">
    <property type="term" value="C:TRAPP complex"/>
    <property type="evidence" value="ECO:0007669"/>
    <property type="project" value="InterPro"/>
</dbReference>
<evidence type="ECO:0000256" key="14">
    <source>
        <dbReference type="ARBA" id="ARBA00023034"/>
    </source>
</evidence>
<dbReference type="InterPro" id="IPR027417">
    <property type="entry name" value="P-loop_NTPase"/>
</dbReference>
<dbReference type="GO" id="GO:0032040">
    <property type="term" value="C:small-subunit processome"/>
    <property type="evidence" value="ECO:0007669"/>
    <property type="project" value="TreeGrafter"/>
</dbReference>
<dbReference type="InterPro" id="IPR005792">
    <property type="entry name" value="Prot_disulphide_isomerase"/>
</dbReference>
<keyword evidence="29" id="KW-1185">Reference proteome</keyword>
<dbReference type="PROSITE" id="PS50118">
    <property type="entry name" value="HMG_BOX_2"/>
    <property type="match status" value="1"/>
</dbReference>
<dbReference type="SMART" id="SM00398">
    <property type="entry name" value="HMG"/>
    <property type="match status" value="1"/>
</dbReference>
<dbReference type="Gene3D" id="3.40.50.300">
    <property type="entry name" value="P-loop containing nucleotide triphosphate hydrolases"/>
    <property type="match status" value="1"/>
</dbReference>
<comment type="similarity">
    <text evidence="5">Belongs to the TRAPP small subunits family. BET3 subfamily.</text>
</comment>
<dbReference type="NCBIfam" id="TIGR01126">
    <property type="entry name" value="pdi_dom"/>
    <property type="match status" value="1"/>
</dbReference>
<dbReference type="InterPro" id="IPR017937">
    <property type="entry name" value="Thioredoxin_CS"/>
</dbReference>
<dbReference type="CDD" id="cd02995">
    <property type="entry name" value="PDI_a_PDI_a'_C"/>
    <property type="match status" value="1"/>
</dbReference>
<evidence type="ECO:0000256" key="12">
    <source>
        <dbReference type="ARBA" id="ARBA00022824"/>
    </source>
</evidence>
<evidence type="ECO:0000256" key="25">
    <source>
        <dbReference type="SAM" id="MobiDB-lite"/>
    </source>
</evidence>
<keyword evidence="10" id="KW-0732">Signal</keyword>
<dbReference type="GO" id="GO:0016236">
    <property type="term" value="P:macroautophagy"/>
    <property type="evidence" value="ECO:0007669"/>
    <property type="project" value="UniProtKB-ARBA"/>
</dbReference>
<organism evidence="28">
    <name type="scientific">Darwinula stevensoni</name>
    <dbReference type="NCBI Taxonomy" id="69355"/>
    <lineage>
        <taxon>Eukaryota</taxon>
        <taxon>Metazoa</taxon>
        <taxon>Ecdysozoa</taxon>
        <taxon>Arthropoda</taxon>
        <taxon>Crustacea</taxon>
        <taxon>Oligostraca</taxon>
        <taxon>Ostracoda</taxon>
        <taxon>Podocopa</taxon>
        <taxon>Podocopida</taxon>
        <taxon>Darwinulocopina</taxon>
        <taxon>Darwinuloidea</taxon>
        <taxon>Darwinulidae</taxon>
        <taxon>Darwinula</taxon>
    </lineage>
</organism>
<evidence type="ECO:0000256" key="2">
    <source>
        <dbReference type="ARBA" id="ARBA00004222"/>
    </source>
</evidence>
<comment type="similarity">
    <text evidence="6 22">Belongs to the protein disulfide isomerase family.</text>
</comment>
<proteinExistence type="inferred from homology"/>
<dbReference type="Gene3D" id="3.40.30.10">
    <property type="entry name" value="Glutaredoxin"/>
    <property type="match status" value="5"/>
</dbReference>
<dbReference type="FunFam" id="3.40.30.10:FF:000023">
    <property type="entry name" value="Protein disulfide-isomerase"/>
    <property type="match status" value="1"/>
</dbReference>
<dbReference type="InterPro" id="IPR016721">
    <property type="entry name" value="Bet3"/>
</dbReference>
<dbReference type="SUPFAM" id="SSF111126">
    <property type="entry name" value="Ligand-binding domain in the NO signalling and Golgi transport"/>
    <property type="match status" value="1"/>
</dbReference>
<dbReference type="InterPro" id="IPR010678">
    <property type="entry name" value="UTP25"/>
</dbReference>
<protein>
    <recommendedName>
        <fullName evidence="23">Protein disulfide-isomerase</fullName>
        <ecNumber evidence="23">5.3.4.1</ecNumber>
    </recommendedName>
</protein>
<dbReference type="FunFam" id="3.30.1380.20:FF:000001">
    <property type="entry name" value="Trafficking protein particle complex subunit BET3"/>
    <property type="match status" value="1"/>
</dbReference>
<keyword evidence="19 20" id="KW-0676">Redox-active center</keyword>
<evidence type="ECO:0000259" key="27">
    <source>
        <dbReference type="PROSITE" id="PS51352"/>
    </source>
</evidence>
<dbReference type="EC" id="5.3.4.1" evidence="23"/>
<dbReference type="OrthoDB" id="427280at2759"/>
<keyword evidence="11" id="KW-0677">Repeat</keyword>
<dbReference type="InterPro" id="IPR053940">
    <property type="entry name" value="UTP25_NTPase-like"/>
</dbReference>
<keyword evidence="16" id="KW-0943">RNA-mediated gene silencing</keyword>
<dbReference type="PRINTS" id="PR00421">
    <property type="entry name" value="THIOREDOXIN"/>
</dbReference>
<evidence type="ECO:0000256" key="9">
    <source>
        <dbReference type="ARBA" id="ARBA00022448"/>
    </source>
</evidence>
<dbReference type="InterPro" id="IPR041426">
    <property type="entry name" value="Mos1_HTH"/>
</dbReference>
<dbReference type="CDD" id="cd14942">
    <property type="entry name" value="TRAPPC3_bet3"/>
    <property type="match status" value="1"/>
</dbReference>
<evidence type="ECO:0000256" key="6">
    <source>
        <dbReference type="ARBA" id="ARBA00006347"/>
    </source>
</evidence>
<evidence type="ECO:0000313" key="29">
    <source>
        <dbReference type="Proteomes" id="UP000677054"/>
    </source>
</evidence>
<name>A0A7R8X7K0_9CRUS</name>
<comment type="similarity">
    <text evidence="8">Belongs to the UTP25 family.</text>
</comment>
<comment type="similarity">
    <text evidence="7">Belongs to the maelstrom family.</text>
</comment>
<keyword evidence="15 20" id="KW-1015">Disulfide bond</keyword>
<dbReference type="Pfam" id="PF22916">
    <property type="entry name" value="UTP25_NTPase-like"/>
    <property type="match status" value="1"/>
</dbReference>
<dbReference type="GO" id="GO:0048193">
    <property type="term" value="P:Golgi vesicle transport"/>
    <property type="evidence" value="ECO:0007669"/>
    <property type="project" value="InterPro"/>
</dbReference>
<dbReference type="Pfam" id="PF06862">
    <property type="entry name" value="Utp25_C"/>
    <property type="match status" value="1"/>
</dbReference>
<feature type="domain" description="Thioredoxin" evidence="27">
    <location>
        <begin position="697"/>
        <end position="828"/>
    </location>
</feature>
<feature type="region of interest" description="Disordered" evidence="25">
    <location>
        <begin position="1672"/>
        <end position="1716"/>
    </location>
</feature>
<dbReference type="GO" id="GO:0060964">
    <property type="term" value="P:regulation of miRNA-mediated gene silencing"/>
    <property type="evidence" value="ECO:0007669"/>
    <property type="project" value="InterPro"/>
</dbReference>
<dbReference type="EMBL" id="CAJPEV010000283">
    <property type="protein sequence ID" value="CAG0883405.1"/>
    <property type="molecule type" value="Genomic_DNA"/>
</dbReference>
<dbReference type="InterPro" id="IPR009071">
    <property type="entry name" value="HMG_box_dom"/>
</dbReference>
<dbReference type="GO" id="GO:0019843">
    <property type="term" value="F:rRNA binding"/>
    <property type="evidence" value="ECO:0007669"/>
    <property type="project" value="TreeGrafter"/>
</dbReference>
<comment type="catalytic activity">
    <reaction evidence="1 23">
        <text>Catalyzes the rearrangement of -S-S- bonds in proteins.</text>
        <dbReference type="EC" id="5.3.4.1"/>
    </reaction>
</comment>
<dbReference type="Proteomes" id="UP000677054">
    <property type="component" value="Unassembled WGS sequence"/>
</dbReference>
<keyword evidence="12" id="KW-0256">Endoplasmic reticulum</keyword>
<dbReference type="PROSITE" id="PS00194">
    <property type="entry name" value="THIOREDOXIN_1"/>
    <property type="match status" value="3"/>
</dbReference>
<keyword evidence="13" id="KW-0931">ER-Golgi transport</keyword>
<dbReference type="InterPro" id="IPR053939">
    <property type="entry name" value="UTP25_C"/>
</dbReference>
<dbReference type="CDD" id="cd02961">
    <property type="entry name" value="PDI_a_family"/>
    <property type="match status" value="2"/>
</dbReference>
<dbReference type="SUPFAM" id="SSF52833">
    <property type="entry name" value="Thioredoxin-like"/>
    <property type="match status" value="4"/>
</dbReference>
<accession>A0A7R8X7K0</accession>
<evidence type="ECO:0000313" key="28">
    <source>
        <dbReference type="EMBL" id="CAD7242541.1"/>
    </source>
</evidence>
<feature type="domain" description="Thioredoxin" evidence="27">
    <location>
        <begin position="238"/>
        <end position="360"/>
    </location>
</feature>
<evidence type="ECO:0000256" key="11">
    <source>
        <dbReference type="ARBA" id="ARBA00022737"/>
    </source>
</evidence>
<dbReference type="PANTHER" id="PTHR12933">
    <property type="entry name" value="ORF PROTEIN-RELATED"/>
    <property type="match status" value="1"/>
</dbReference>
<feature type="coiled-coil region" evidence="24">
    <location>
        <begin position="868"/>
        <end position="928"/>
    </location>
</feature>
<evidence type="ECO:0000256" key="20">
    <source>
        <dbReference type="PIRSR" id="PIRSR605792-51"/>
    </source>
</evidence>
<feature type="disulfide bond" description="Redox-active" evidence="20">
    <location>
        <begin position="747"/>
        <end position="750"/>
    </location>
</feature>
<dbReference type="InterPro" id="IPR024096">
    <property type="entry name" value="NO_sig/Golgi_transp_ligand-bd"/>
</dbReference>
<dbReference type="SUPFAM" id="SSF47095">
    <property type="entry name" value="HMG-box"/>
    <property type="match status" value="1"/>
</dbReference>
<evidence type="ECO:0000256" key="3">
    <source>
        <dbReference type="ARBA" id="ARBA00004319"/>
    </source>
</evidence>
<evidence type="ECO:0000259" key="26">
    <source>
        <dbReference type="PROSITE" id="PS50118"/>
    </source>
</evidence>
<dbReference type="GO" id="GO:0005794">
    <property type="term" value="C:Golgi apparatus"/>
    <property type="evidence" value="ECO:0007669"/>
    <property type="project" value="UniProtKB-SubCell"/>
</dbReference>
<dbReference type="InterPro" id="IPR005788">
    <property type="entry name" value="PDI_thioredoxin-like_dom"/>
</dbReference>
<dbReference type="Pfam" id="PF00085">
    <property type="entry name" value="Thioredoxin"/>
    <property type="match status" value="3"/>
</dbReference>
<evidence type="ECO:0000256" key="16">
    <source>
        <dbReference type="ARBA" id="ARBA00023158"/>
    </source>
</evidence>
<dbReference type="Pfam" id="PF09011">
    <property type="entry name" value="HMG_box_2"/>
    <property type="match status" value="1"/>
</dbReference>
<dbReference type="InterPro" id="IPR007194">
    <property type="entry name" value="TRAPP_component"/>
</dbReference>
<dbReference type="GO" id="GO:0034511">
    <property type="term" value="F:U3 snoRNA binding"/>
    <property type="evidence" value="ECO:0007669"/>
    <property type="project" value="InterPro"/>
</dbReference>
<feature type="domain" description="HMG box" evidence="26">
    <location>
        <begin position="827"/>
        <end position="898"/>
    </location>
</feature>
<dbReference type="Pfam" id="PF13017">
    <property type="entry name" value="Maelstrom"/>
    <property type="match status" value="1"/>
</dbReference>
<feature type="DNA-binding region" description="HMG box" evidence="21">
    <location>
        <begin position="827"/>
        <end position="898"/>
    </location>
</feature>
<dbReference type="Pfam" id="PF17906">
    <property type="entry name" value="HTH_48"/>
    <property type="match status" value="1"/>
</dbReference>
<evidence type="ECO:0000256" key="21">
    <source>
        <dbReference type="PROSITE-ProRule" id="PRU00267"/>
    </source>
</evidence>
<evidence type="ECO:0000256" key="19">
    <source>
        <dbReference type="ARBA" id="ARBA00023284"/>
    </source>
</evidence>
<dbReference type="InterPro" id="IPR036910">
    <property type="entry name" value="HMG_box_dom_sf"/>
</dbReference>
<feature type="domain" description="Thioredoxin" evidence="27">
    <location>
        <begin position="367"/>
        <end position="491"/>
    </location>
</feature>
<feature type="disulfide bond" description="Redox-active" evidence="20">
    <location>
        <begin position="397"/>
        <end position="400"/>
    </location>
</feature>
<dbReference type="GO" id="GO:0005788">
    <property type="term" value="C:endoplasmic reticulum lumen"/>
    <property type="evidence" value="ECO:0007669"/>
    <property type="project" value="UniProtKB-SubCell"/>
</dbReference>
<evidence type="ECO:0000256" key="15">
    <source>
        <dbReference type="ARBA" id="ARBA00023157"/>
    </source>
</evidence>
<keyword evidence="24" id="KW-0175">Coiled coil</keyword>
<evidence type="ECO:0000256" key="22">
    <source>
        <dbReference type="RuleBase" id="RU004208"/>
    </source>
</evidence>
<evidence type="ECO:0000256" key="17">
    <source>
        <dbReference type="ARBA" id="ARBA00023235"/>
    </source>
</evidence>
<evidence type="ECO:0000256" key="1">
    <source>
        <dbReference type="ARBA" id="ARBA00001182"/>
    </source>
</evidence>
<gene>
    <name evidence="28" type="ORF">DSTB1V02_LOCUS2504</name>
</gene>
<keyword evidence="14" id="KW-0333">Golgi apparatus</keyword>
<dbReference type="Gene3D" id="1.10.30.10">
    <property type="entry name" value="High mobility group box domain"/>
    <property type="match status" value="1"/>
</dbReference>
<dbReference type="PANTHER" id="PTHR12933:SF0">
    <property type="entry name" value="U3 SMALL NUCLEOLAR RNA-ASSOCIATED PROTEIN 25 HOMOLOG"/>
    <property type="match status" value="1"/>
</dbReference>
<evidence type="ECO:0000256" key="8">
    <source>
        <dbReference type="ARBA" id="ARBA00009223"/>
    </source>
</evidence>
<dbReference type="EMBL" id="LR899800">
    <property type="protein sequence ID" value="CAD7242541.1"/>
    <property type="molecule type" value="Genomic_DNA"/>
</dbReference>